<keyword evidence="2" id="KW-1185">Reference proteome</keyword>
<dbReference type="Proteomes" id="UP000821865">
    <property type="component" value="Chromosome 10"/>
</dbReference>
<protein>
    <submittedName>
        <fullName evidence="1">Uncharacterized protein</fullName>
    </submittedName>
</protein>
<proteinExistence type="predicted"/>
<name>A0ACB8DN83_DERSI</name>
<gene>
    <name evidence="1" type="ORF">HPB49_005332</name>
</gene>
<reference evidence="1" key="1">
    <citation type="submission" date="2020-05" db="EMBL/GenBank/DDBJ databases">
        <title>Large-scale comparative analyses of tick genomes elucidate their genetic diversity and vector capacities.</title>
        <authorList>
            <person name="Jia N."/>
            <person name="Wang J."/>
            <person name="Shi W."/>
            <person name="Du L."/>
            <person name="Sun Y."/>
            <person name="Zhan W."/>
            <person name="Jiang J."/>
            <person name="Wang Q."/>
            <person name="Zhang B."/>
            <person name="Ji P."/>
            <person name="Sakyi L.B."/>
            <person name="Cui X."/>
            <person name="Yuan T."/>
            <person name="Jiang B."/>
            <person name="Yang W."/>
            <person name="Lam T.T.-Y."/>
            <person name="Chang Q."/>
            <person name="Ding S."/>
            <person name="Wang X."/>
            <person name="Zhu J."/>
            <person name="Ruan X."/>
            <person name="Zhao L."/>
            <person name="Wei J."/>
            <person name="Que T."/>
            <person name="Du C."/>
            <person name="Cheng J."/>
            <person name="Dai P."/>
            <person name="Han X."/>
            <person name="Huang E."/>
            <person name="Gao Y."/>
            <person name="Liu J."/>
            <person name="Shao H."/>
            <person name="Ye R."/>
            <person name="Li L."/>
            <person name="Wei W."/>
            <person name="Wang X."/>
            <person name="Wang C."/>
            <person name="Yang T."/>
            <person name="Huo Q."/>
            <person name="Li W."/>
            <person name="Guo W."/>
            <person name="Chen H."/>
            <person name="Zhou L."/>
            <person name="Ni X."/>
            <person name="Tian J."/>
            <person name="Zhou Y."/>
            <person name="Sheng Y."/>
            <person name="Liu T."/>
            <person name="Pan Y."/>
            <person name="Xia L."/>
            <person name="Li J."/>
            <person name="Zhao F."/>
            <person name="Cao W."/>
        </authorList>
    </citation>
    <scope>NUCLEOTIDE SEQUENCE</scope>
    <source>
        <strain evidence="1">Dsil-2018</strain>
    </source>
</reference>
<accession>A0ACB8DN83</accession>
<organism evidence="1 2">
    <name type="scientific">Dermacentor silvarum</name>
    <name type="common">Tick</name>
    <dbReference type="NCBI Taxonomy" id="543639"/>
    <lineage>
        <taxon>Eukaryota</taxon>
        <taxon>Metazoa</taxon>
        <taxon>Ecdysozoa</taxon>
        <taxon>Arthropoda</taxon>
        <taxon>Chelicerata</taxon>
        <taxon>Arachnida</taxon>
        <taxon>Acari</taxon>
        <taxon>Parasitiformes</taxon>
        <taxon>Ixodida</taxon>
        <taxon>Ixodoidea</taxon>
        <taxon>Ixodidae</taxon>
        <taxon>Rhipicephalinae</taxon>
        <taxon>Dermacentor</taxon>
    </lineage>
</organism>
<comment type="caution">
    <text evidence="1">The sequence shown here is derived from an EMBL/GenBank/DDBJ whole genome shotgun (WGS) entry which is preliminary data.</text>
</comment>
<evidence type="ECO:0000313" key="1">
    <source>
        <dbReference type="EMBL" id="KAH7973821.1"/>
    </source>
</evidence>
<evidence type="ECO:0000313" key="2">
    <source>
        <dbReference type="Proteomes" id="UP000821865"/>
    </source>
</evidence>
<sequence>MAAACKVGPRESDAAAALDVPAGVSASESAQASQQSLKAAATSVCAQCTVDSRGPFPARHARDPDPIMTADYKKSAGKRELLGLFEQQVKDIRQQLGEQLKCLDVRLETQLALVSEMQDYFRRRAEVELEYSRTLDKMARAIAVRHRSERPRRELWPLFSSHGCWEQLVANARRQSRDHAALAEVYGATLVAQLAHLLEDVQRIYRKCRGIGAQQHEELLKVLHELQAAMKTYHVYCTSEEQARAKMELVAGQKRRLEAVVAREKLERSKRFRVVAKELAKRAAKHRETRLQCLKARNEYLLALGAANAAVHKYFAEDLSDLVDCMDFGFHMCLSRALRTSCNAEECLQRSLQQGCQAMAQRVSDLDSRADKQRFLEGHHNAFMVPRRFAFQPHRADVESQQVSLEHPMEEELEQRLSQLNKRLTSLCTENDEVWKTLETAESSLLDMMAAREIDCRPVFEESPAARPPPQPETLALKLRADKQETEDFYLEKFRTYSLGCSVAARLEAKAELLRAALQREGLDTKTQTLQPHSRPAARKKRIGRQAALAARHGGQPRLFEGSLEEYLETTNQEVPLVIRSCVRVINLYGLHHQGVFRVSGSQVEINHFRDCFERGEDPLADVSDASDINSVAGVLKLYLRELREPLFPIFYFDQLMEISQLESKEEFVAKVRDVVQSFPRPVFVVLRYLFAFLNHLSEFSDENMMDPYNLAICFGPTLIPIPEDKDQVQYQNLVNELVKGLIVHQEQIFPNDGGIVYEKYISAEAPEDTDDLLVEPVAEPAGASQSSDEDALSSEPDISLFGRSDVLEATAQYDFVARSERELSFRRGDRLVLYSQVSADWWRGHFDGKDGLVPDKYILLSIRPDKSHARNIPGGCLVGRYRERGSSRKTSSLTLAVDAVQTWCDQGEATFPERYGSEESCLLTVAALRGFGQAGTAQLKTAVKTSAGAMVCKAGDAAAQLGRGWRAATVFPSETWGTRYDLLT</sequence>
<dbReference type="EMBL" id="CM023479">
    <property type="protein sequence ID" value="KAH7973821.1"/>
    <property type="molecule type" value="Genomic_DNA"/>
</dbReference>